<protein>
    <recommendedName>
        <fullName evidence="4">Mur ligase C-terminal domain-containing protein</fullName>
    </recommendedName>
</protein>
<dbReference type="SUPFAM" id="SSF53244">
    <property type="entry name" value="MurD-like peptide ligases, peptide-binding domain"/>
    <property type="match status" value="1"/>
</dbReference>
<dbReference type="PANTHER" id="PTHR43024">
    <property type="entry name" value="UDP-N-ACETYLMURAMOYL-TRIPEPTIDE--D-ALANYL-D-ALANINE LIGASE"/>
    <property type="match status" value="1"/>
</dbReference>
<keyword evidence="6" id="KW-1185">Reference proteome</keyword>
<dbReference type="InterPro" id="IPR051046">
    <property type="entry name" value="MurCDEF_CellWall_CoF430Synth"/>
</dbReference>
<evidence type="ECO:0000313" key="5">
    <source>
        <dbReference type="EMBL" id="GMA85424.1"/>
    </source>
</evidence>
<dbReference type="EMBL" id="BSUZ01000001">
    <property type="protein sequence ID" value="GMA85424.1"/>
    <property type="molecule type" value="Genomic_DNA"/>
</dbReference>
<keyword evidence="3" id="KW-0067">ATP-binding</keyword>
<dbReference type="Proteomes" id="UP001157017">
    <property type="component" value="Unassembled WGS sequence"/>
</dbReference>
<dbReference type="InterPro" id="IPR004101">
    <property type="entry name" value="Mur_ligase_C"/>
</dbReference>
<evidence type="ECO:0000313" key="6">
    <source>
        <dbReference type="Proteomes" id="UP001157017"/>
    </source>
</evidence>
<proteinExistence type="predicted"/>
<evidence type="ECO:0000256" key="1">
    <source>
        <dbReference type="ARBA" id="ARBA00022598"/>
    </source>
</evidence>
<organism evidence="5 6">
    <name type="scientific">Angustibacter aerolatus</name>
    <dbReference type="NCBI Taxonomy" id="1162965"/>
    <lineage>
        <taxon>Bacteria</taxon>
        <taxon>Bacillati</taxon>
        <taxon>Actinomycetota</taxon>
        <taxon>Actinomycetes</taxon>
        <taxon>Kineosporiales</taxon>
        <taxon>Kineosporiaceae</taxon>
    </lineage>
</organism>
<evidence type="ECO:0000256" key="2">
    <source>
        <dbReference type="ARBA" id="ARBA00022741"/>
    </source>
</evidence>
<comment type="caution">
    <text evidence="5">The sequence shown here is derived from an EMBL/GenBank/DDBJ whole genome shotgun (WGS) entry which is preliminary data.</text>
</comment>
<dbReference type="Gene3D" id="3.90.190.20">
    <property type="entry name" value="Mur ligase, C-terminal domain"/>
    <property type="match status" value="1"/>
</dbReference>
<accession>A0ABQ6JCA7</accession>
<dbReference type="Pfam" id="PF02875">
    <property type="entry name" value="Mur_ligase_C"/>
    <property type="match status" value="1"/>
</dbReference>
<sequence length="121" mass="12777">MQVTERPDGVTIVNDAYNANPDSVRAALKALKAMSAGRRTWAVLGEMLELGPDAVAEHDAIGRLAVRLDVSRLVAVGEGARAVHTGAVMEGSWGEESVHVPDADAALALLREQRSRATSCC</sequence>
<feature type="domain" description="Mur ligase C-terminal" evidence="4">
    <location>
        <begin position="1"/>
        <end position="111"/>
    </location>
</feature>
<evidence type="ECO:0000256" key="3">
    <source>
        <dbReference type="ARBA" id="ARBA00022840"/>
    </source>
</evidence>
<keyword evidence="2" id="KW-0547">Nucleotide-binding</keyword>
<name>A0ABQ6JCA7_9ACTN</name>
<dbReference type="PANTHER" id="PTHR43024:SF1">
    <property type="entry name" value="UDP-N-ACETYLMURAMOYL-TRIPEPTIDE--D-ALANYL-D-ALANINE LIGASE"/>
    <property type="match status" value="1"/>
</dbReference>
<keyword evidence="1" id="KW-0436">Ligase</keyword>
<dbReference type="InterPro" id="IPR036615">
    <property type="entry name" value="Mur_ligase_C_dom_sf"/>
</dbReference>
<gene>
    <name evidence="5" type="ORF">GCM10025868_06740</name>
</gene>
<reference evidence="6" key="1">
    <citation type="journal article" date="2019" name="Int. J. Syst. Evol. Microbiol.">
        <title>The Global Catalogue of Microorganisms (GCM) 10K type strain sequencing project: providing services to taxonomists for standard genome sequencing and annotation.</title>
        <authorList>
            <consortium name="The Broad Institute Genomics Platform"/>
            <consortium name="The Broad Institute Genome Sequencing Center for Infectious Disease"/>
            <person name="Wu L."/>
            <person name="Ma J."/>
        </authorList>
    </citation>
    <scope>NUCLEOTIDE SEQUENCE [LARGE SCALE GENOMIC DNA]</scope>
    <source>
        <strain evidence="6">NBRC 108730</strain>
    </source>
</reference>
<evidence type="ECO:0000259" key="4">
    <source>
        <dbReference type="Pfam" id="PF02875"/>
    </source>
</evidence>